<dbReference type="AlphaFoldDB" id="A0A238VXE8"/>
<organism evidence="3 4">
    <name type="scientific">Dokdonia pacifica</name>
    <dbReference type="NCBI Taxonomy" id="1627892"/>
    <lineage>
        <taxon>Bacteria</taxon>
        <taxon>Pseudomonadati</taxon>
        <taxon>Bacteroidota</taxon>
        <taxon>Flavobacteriia</taxon>
        <taxon>Flavobacteriales</taxon>
        <taxon>Flavobacteriaceae</taxon>
        <taxon>Dokdonia</taxon>
    </lineage>
</organism>
<feature type="transmembrane region" description="Helical" evidence="1">
    <location>
        <begin position="47"/>
        <end position="68"/>
    </location>
</feature>
<dbReference type="EMBL" id="FZNY01000001">
    <property type="protein sequence ID" value="SNR38992.1"/>
    <property type="molecule type" value="Genomic_DNA"/>
</dbReference>
<keyword evidence="3" id="KW-0418">Kinase</keyword>
<feature type="domain" description="Signal transduction histidine kinase internal region" evidence="2">
    <location>
        <begin position="169"/>
        <end position="245"/>
    </location>
</feature>
<name>A0A238VXE8_9FLAO</name>
<dbReference type="Proteomes" id="UP000198379">
    <property type="component" value="Unassembled WGS sequence"/>
</dbReference>
<evidence type="ECO:0000313" key="3">
    <source>
        <dbReference type="EMBL" id="SNR38992.1"/>
    </source>
</evidence>
<dbReference type="RefSeq" id="WP_089369820.1">
    <property type="nucleotide sequence ID" value="NZ_BMEP01000002.1"/>
</dbReference>
<feature type="transmembrane region" description="Helical" evidence="1">
    <location>
        <begin position="89"/>
        <end position="108"/>
    </location>
</feature>
<protein>
    <submittedName>
        <fullName evidence="3">Histidine kinase</fullName>
    </submittedName>
</protein>
<sequence>MNSLFTHFNLKKFGFRVIVITVVYLLVKLTIDHDDDGKEHAFDFTSIAYYLSAFFLFMVIWETSDWLIRRHQKQNGSIYFKDSIRILGINIAIAIPVIALTYYIINFHLDELCNILPEERPLRFRVDFFRALLLTFAVGTSNLFYFSLNQKKRIEEKMEKLQKELIASQYASLKSQISPHFLFNSLNILTSLMYEDRDLASDFVTRLASCYRYILDNREEDIVPLEKELNFLESFIFMMNVRHEGALHISNHVTTNPKELFIPTLSLQMLIENALKHNYYSKEKPLEISIFSIGNESIVVQNTLRKRSPEETSTQLGLKNIQKRYGFYTNDRVIIEEENNFFKVTMPLLSKDQTIKTILSVS</sequence>
<gene>
    <name evidence="3" type="ORF">SAMN06265376_101481</name>
</gene>
<evidence type="ECO:0000259" key="2">
    <source>
        <dbReference type="Pfam" id="PF06580"/>
    </source>
</evidence>
<dbReference type="GO" id="GO:0000155">
    <property type="term" value="F:phosphorelay sensor kinase activity"/>
    <property type="evidence" value="ECO:0007669"/>
    <property type="project" value="InterPro"/>
</dbReference>
<keyword evidence="1" id="KW-0812">Transmembrane</keyword>
<keyword evidence="3" id="KW-0808">Transferase</keyword>
<dbReference type="GO" id="GO:0016020">
    <property type="term" value="C:membrane"/>
    <property type="evidence" value="ECO:0007669"/>
    <property type="project" value="InterPro"/>
</dbReference>
<dbReference type="Pfam" id="PF06580">
    <property type="entry name" value="His_kinase"/>
    <property type="match status" value="1"/>
</dbReference>
<proteinExistence type="predicted"/>
<dbReference type="InterPro" id="IPR010559">
    <property type="entry name" value="Sig_transdc_His_kin_internal"/>
</dbReference>
<accession>A0A238VXE8</accession>
<dbReference type="InterPro" id="IPR050640">
    <property type="entry name" value="Bact_2-comp_sensor_kinase"/>
</dbReference>
<dbReference type="OrthoDB" id="9809908at2"/>
<keyword evidence="4" id="KW-1185">Reference proteome</keyword>
<feature type="transmembrane region" description="Helical" evidence="1">
    <location>
        <begin position="13"/>
        <end position="31"/>
    </location>
</feature>
<keyword evidence="1" id="KW-0472">Membrane</keyword>
<feature type="transmembrane region" description="Helical" evidence="1">
    <location>
        <begin position="128"/>
        <end position="148"/>
    </location>
</feature>
<dbReference type="PANTHER" id="PTHR34220">
    <property type="entry name" value="SENSOR HISTIDINE KINASE YPDA"/>
    <property type="match status" value="1"/>
</dbReference>
<evidence type="ECO:0000256" key="1">
    <source>
        <dbReference type="SAM" id="Phobius"/>
    </source>
</evidence>
<evidence type="ECO:0000313" key="4">
    <source>
        <dbReference type="Proteomes" id="UP000198379"/>
    </source>
</evidence>
<reference evidence="3 4" key="1">
    <citation type="submission" date="2017-06" db="EMBL/GenBank/DDBJ databases">
        <authorList>
            <person name="Kim H.J."/>
            <person name="Triplett B.A."/>
        </authorList>
    </citation>
    <scope>NUCLEOTIDE SEQUENCE [LARGE SCALE GENOMIC DNA]</scope>
    <source>
        <strain evidence="3 4">DSM 25597</strain>
    </source>
</reference>
<keyword evidence="1" id="KW-1133">Transmembrane helix</keyword>
<dbReference type="PANTHER" id="PTHR34220:SF7">
    <property type="entry name" value="SENSOR HISTIDINE KINASE YPDA"/>
    <property type="match status" value="1"/>
</dbReference>